<evidence type="ECO:0000256" key="4">
    <source>
        <dbReference type="ARBA" id="ARBA00012483"/>
    </source>
</evidence>
<comment type="pathway">
    <text evidence="3">Protein modification; protein ubiquitination.</text>
</comment>
<comment type="subcellular location">
    <subcellularLocation>
        <location evidence="2">Endomembrane system</location>
        <topology evidence="2">Multi-pass membrane protein</topology>
    </subcellularLocation>
</comment>
<dbReference type="AlphaFoldDB" id="A0A1R3GIN1"/>
<dbReference type="EMBL" id="AWUE01022470">
    <property type="protein sequence ID" value="OMO57953.1"/>
    <property type="molecule type" value="Genomic_DNA"/>
</dbReference>
<evidence type="ECO:0000256" key="6">
    <source>
        <dbReference type="ARBA" id="ARBA00022692"/>
    </source>
</evidence>
<feature type="domain" description="SWEET-like" evidence="13">
    <location>
        <begin position="742"/>
        <end position="1015"/>
    </location>
</feature>
<gene>
    <name evidence="15" type="ORF">COLO4_34968</name>
</gene>
<feature type="chain" id="PRO_5010312794" description="RING-type E3 ubiquitin transferase" evidence="12">
    <location>
        <begin position="22"/>
        <end position="1025"/>
    </location>
</feature>
<evidence type="ECO:0000259" key="13">
    <source>
        <dbReference type="Pfam" id="PF11145"/>
    </source>
</evidence>
<reference evidence="16" key="1">
    <citation type="submission" date="2013-09" db="EMBL/GenBank/DDBJ databases">
        <title>Corchorus olitorius genome sequencing.</title>
        <authorList>
            <person name="Alam M."/>
            <person name="Haque M.S."/>
            <person name="Islam M.S."/>
            <person name="Emdad E.M."/>
            <person name="Islam M.M."/>
            <person name="Ahmed B."/>
            <person name="Halim A."/>
            <person name="Hossen Q.M.M."/>
            <person name="Hossain M.Z."/>
            <person name="Ahmed R."/>
            <person name="Khan M.M."/>
            <person name="Islam R."/>
            <person name="Rashid M.M."/>
            <person name="Khan S.A."/>
            <person name="Rahman M.S."/>
            <person name="Alam M."/>
            <person name="Yahiya A.S."/>
            <person name="Khan M.S."/>
            <person name="Azam M.S."/>
            <person name="Haque T."/>
            <person name="Lashkar M.Z.H."/>
            <person name="Akhand A.I."/>
            <person name="Morshed G."/>
            <person name="Roy S."/>
            <person name="Uddin K.S."/>
            <person name="Rabeya T."/>
            <person name="Hossain A.S."/>
            <person name="Chowdhury A."/>
            <person name="Snigdha A.R."/>
            <person name="Mortoza M.S."/>
            <person name="Matin S.A."/>
            <person name="Hoque S.M.E."/>
            <person name="Islam M.K."/>
            <person name="Roy D.K."/>
            <person name="Haider R."/>
            <person name="Moosa M.M."/>
            <person name="Elias S.M."/>
            <person name="Hasan A.M."/>
            <person name="Jahan S."/>
            <person name="Shafiuddin M."/>
            <person name="Mahmood N."/>
            <person name="Shommy N.S."/>
        </authorList>
    </citation>
    <scope>NUCLEOTIDE SEQUENCE [LARGE SCALE GENOMIC DNA]</scope>
    <source>
        <strain evidence="16">cv. O-4</strain>
    </source>
</reference>
<keyword evidence="6 11" id="KW-0812">Transmembrane</keyword>
<evidence type="ECO:0000256" key="3">
    <source>
        <dbReference type="ARBA" id="ARBA00004906"/>
    </source>
</evidence>
<dbReference type="EC" id="2.3.2.27" evidence="4"/>
<feature type="signal peptide" evidence="12">
    <location>
        <begin position="1"/>
        <end position="21"/>
    </location>
</feature>
<comment type="catalytic activity">
    <reaction evidence="1">
        <text>S-ubiquitinyl-[E2 ubiquitin-conjugating enzyme]-L-cysteine + [acceptor protein]-L-lysine = [E2 ubiquitin-conjugating enzyme]-L-cysteine + N(6)-ubiquitinyl-[acceptor protein]-L-lysine.</text>
        <dbReference type="EC" id="2.3.2.27"/>
    </reaction>
</comment>
<evidence type="ECO:0000313" key="15">
    <source>
        <dbReference type="EMBL" id="OMO57953.1"/>
    </source>
</evidence>
<dbReference type="GO" id="GO:0012505">
    <property type="term" value="C:endomembrane system"/>
    <property type="evidence" value="ECO:0007669"/>
    <property type="project" value="UniProtKB-SubCell"/>
</dbReference>
<evidence type="ECO:0000256" key="8">
    <source>
        <dbReference type="ARBA" id="ARBA00022989"/>
    </source>
</evidence>
<dbReference type="PANTHER" id="PTHR33389:SF20">
    <property type="match status" value="1"/>
</dbReference>
<dbReference type="Pfam" id="PF11145">
    <property type="entry name" value="DUF2921"/>
    <property type="match status" value="1"/>
</dbReference>
<evidence type="ECO:0000256" key="7">
    <source>
        <dbReference type="ARBA" id="ARBA00022786"/>
    </source>
</evidence>
<dbReference type="GO" id="GO:0061630">
    <property type="term" value="F:ubiquitin protein ligase activity"/>
    <property type="evidence" value="ECO:0007669"/>
    <property type="project" value="UniProtKB-EC"/>
</dbReference>
<dbReference type="Pfam" id="PF25333">
    <property type="entry name" value="DUF2921_N"/>
    <property type="match status" value="3"/>
</dbReference>
<sequence>MNVQLFFVVVVFCTLVELAASVGGFRDPYDIYQQTKPDSSVIIAYNRSTEIEKHCSPFLASASELKPDDNRGGRLRNELSFFLGDWKQENDGAPLMQLDDEGIPESSQSLTTSPLKLVSFEVKDVNPVQHLKNAVSLGGILSLGITKNSSFAFRSGIDSMNPGSSVMAIVFEGVYMETKENGGESLLCLLGSSTSTPSSDRCESEEFSESASSNGNPYNYRPQVHFLEDDQILLVLRYPKTFKLTKRAIHGEMVSLNKQGSSSYFSKVYISSHLTCHMKYQFSSELFESRKFDPSLYQDELMEDGAMMFTGEEFCAILDSVSREALNIIPNFRFNDTYLSQIHGKLGPFLLGKDLEVSSGLIYDNIMLVFQHIKCEQDTTSIRTDKGNAKVLAVLKAFPRESSHFEELRTGLSGLTLTAEGMWDSSSGQLLMVGCQGRIDSGMEGCDYEIAMYFPRAVTITQRSFLSGRIYSFKRDIGLDNPLLFEAMTSSTEFPNRYHCPATYHNLSYSYSKIKLVNQIQSRTLPNGILTTVRQLFFQYPALKDGGVPLDQLSMLASSLGLDSYVVSDHSDQFIDVQKWVLIQVEVLSLGPILLGQYDPTSDKRMGRNEPIITIEDFTRSRFLNVSMHLVFRTNERLIQTNYKNISELFMEGLYDTTLGEMHLIGCRKALVESIGIERGQDCMIEVKIQYPAINFQWRKYPSAKVIISSQRLEDDPLYFSLISLDASLTHSARYFGTAAAANQVYLELIVCILILVGSIAIIWSQLLYMKADSSIVPHISTYMLAFQMLGYCLPLISGAKVLLKSKDSRVSGDHPALGMLKFVESIQNALLLMALLLTARLYQMVTESRKRPRPEGSRNGASKKRVILGFIAICTFNHLIWLATLDIPAVNAQHNPDVDMHGARSVNMLQQFWMSIIEDIELWKSIIEEIVYELQDLFLVPQVLLNLSMQTPVKSLRKAYYLGFASIRLLVHCFDHIRYHHSSHSYSISVLLSKAASPTTKLLLPAIIVFIQQNRKHQKRRLLF</sequence>
<feature type="transmembrane region" description="Helical" evidence="11">
    <location>
        <begin position="867"/>
        <end position="886"/>
    </location>
</feature>
<feature type="transmembrane region" description="Helical" evidence="11">
    <location>
        <begin position="745"/>
        <end position="764"/>
    </location>
</feature>
<evidence type="ECO:0000313" key="16">
    <source>
        <dbReference type="Proteomes" id="UP000187203"/>
    </source>
</evidence>
<evidence type="ECO:0000256" key="2">
    <source>
        <dbReference type="ARBA" id="ARBA00004127"/>
    </source>
</evidence>
<evidence type="ECO:0000256" key="9">
    <source>
        <dbReference type="ARBA" id="ARBA00023136"/>
    </source>
</evidence>
<dbReference type="OrthoDB" id="618601at2759"/>
<dbReference type="InterPro" id="IPR057425">
    <property type="entry name" value="DUF2921_N"/>
</dbReference>
<evidence type="ECO:0000256" key="10">
    <source>
        <dbReference type="SAM" id="MobiDB-lite"/>
    </source>
</evidence>
<feature type="domain" description="DUF2921" evidence="14">
    <location>
        <begin position="394"/>
        <end position="476"/>
    </location>
</feature>
<dbReference type="PANTHER" id="PTHR33389">
    <property type="entry name" value="FAMILY PROTEIN, PUTATIVE (DUF2921)-RELATED"/>
    <property type="match status" value="1"/>
</dbReference>
<dbReference type="STRING" id="93759.A0A1R3GIN1"/>
<keyword evidence="16" id="KW-1185">Reference proteome</keyword>
<keyword evidence="8 11" id="KW-1133">Transmembrane helix</keyword>
<evidence type="ECO:0000259" key="14">
    <source>
        <dbReference type="Pfam" id="PF25333"/>
    </source>
</evidence>
<protein>
    <recommendedName>
        <fullName evidence="4">RING-type E3 ubiquitin transferase</fullName>
        <ecNumber evidence="4">2.3.2.27</ecNumber>
    </recommendedName>
</protein>
<proteinExistence type="predicted"/>
<organism evidence="15 16">
    <name type="scientific">Corchorus olitorius</name>
    <dbReference type="NCBI Taxonomy" id="93759"/>
    <lineage>
        <taxon>Eukaryota</taxon>
        <taxon>Viridiplantae</taxon>
        <taxon>Streptophyta</taxon>
        <taxon>Embryophyta</taxon>
        <taxon>Tracheophyta</taxon>
        <taxon>Spermatophyta</taxon>
        <taxon>Magnoliopsida</taxon>
        <taxon>eudicotyledons</taxon>
        <taxon>Gunneridae</taxon>
        <taxon>Pentapetalae</taxon>
        <taxon>rosids</taxon>
        <taxon>malvids</taxon>
        <taxon>Malvales</taxon>
        <taxon>Malvaceae</taxon>
        <taxon>Grewioideae</taxon>
        <taxon>Apeibeae</taxon>
        <taxon>Corchorus</taxon>
    </lineage>
</organism>
<keyword evidence="7" id="KW-0833">Ubl conjugation pathway</keyword>
<accession>A0A1R3GIN1</accession>
<feature type="domain" description="DUF2921" evidence="14">
    <location>
        <begin position="572"/>
        <end position="724"/>
    </location>
</feature>
<feature type="transmembrane region" description="Helical" evidence="11">
    <location>
        <begin position="776"/>
        <end position="797"/>
    </location>
</feature>
<keyword evidence="9 11" id="KW-0472">Membrane</keyword>
<keyword evidence="12" id="KW-0732">Signal</keyword>
<feature type="domain" description="DUF2921" evidence="14">
    <location>
        <begin position="52"/>
        <end position="268"/>
    </location>
</feature>
<evidence type="ECO:0000256" key="5">
    <source>
        <dbReference type="ARBA" id="ARBA00022679"/>
    </source>
</evidence>
<comment type="caution">
    <text evidence="15">The sequence shown here is derived from an EMBL/GenBank/DDBJ whole genome shotgun (WGS) entry which is preliminary data.</text>
</comment>
<feature type="region of interest" description="Disordered" evidence="10">
    <location>
        <begin position="195"/>
        <end position="214"/>
    </location>
</feature>
<feature type="transmembrane region" description="Helical" evidence="11">
    <location>
        <begin position="827"/>
        <end position="846"/>
    </location>
</feature>
<evidence type="ECO:0000256" key="1">
    <source>
        <dbReference type="ARBA" id="ARBA00000900"/>
    </source>
</evidence>
<name>A0A1R3GIN1_9ROSI</name>
<evidence type="ECO:0000256" key="12">
    <source>
        <dbReference type="SAM" id="SignalP"/>
    </source>
</evidence>
<evidence type="ECO:0000256" key="11">
    <source>
        <dbReference type="SAM" id="Phobius"/>
    </source>
</evidence>
<keyword evidence="5" id="KW-0808">Transferase</keyword>
<dbReference type="InterPro" id="IPR021319">
    <property type="entry name" value="DUF2921"/>
</dbReference>
<dbReference type="Proteomes" id="UP000187203">
    <property type="component" value="Unassembled WGS sequence"/>
</dbReference>